<dbReference type="Gramene" id="Psat07G0491400-T1">
    <property type="protein sequence ID" value="KAI5389438.1"/>
    <property type="gene ID" value="KIW84_074914"/>
</dbReference>
<comment type="caution">
    <text evidence="2">The sequence shown here is derived from an EMBL/GenBank/DDBJ whole genome shotgun (WGS) entry which is preliminary data.</text>
</comment>
<dbReference type="PANTHER" id="PTHR12029:SF11">
    <property type="entry name" value="METHYLTRANSFERASE TARBP1-RELATED"/>
    <property type="match status" value="1"/>
</dbReference>
<sequence>MHCFSFCWYWNTYSCQDRIIHRKSPIGICSWNGKSDWIMEVAASVVCAFDIPLETLLLFISALPHEFTDYGGKLRSTVQRWFSGCGYKDLCANCCMDDMKLCKSLYDFPHSFISNHRSVDISLNYDDDDFSAWEFEANRWARVLFLAITEEHPLEPILMFIQKIGLNISKQNHDAWSFIDDISKKLVDIFMYLLDDLVQFATQSCSVLWSGAVAEDTALPGAVRGKLGGPSQRRLPISATTAVLQAMMTARSPHSFSETQAEVCLAAYESLVPFLKVLASTYCTQSFNLIEENEQLFSDIEGRPQLDCMCGSFIQNINDLLGAGILARSRRVVLLDIKWACLESLLSIPSHALKNGIHLEENHTFFSDDTLRCIFGDLVESLVNVGESSVLSMLRSLKMLFELVAKVTPSAVVSCSHVIDAQVIWNLVHSSWILHINCNKRRVASIAALLSSVLHPLLFNDESMHQRVAPPKPHTKRRKPTTNA</sequence>
<evidence type="ECO:0000256" key="1">
    <source>
        <dbReference type="SAM" id="MobiDB-lite"/>
    </source>
</evidence>
<dbReference type="InterPro" id="IPR045330">
    <property type="entry name" value="TRM3/TARBP1"/>
</dbReference>
<protein>
    <submittedName>
        <fullName evidence="2">Uncharacterized protein</fullName>
    </submittedName>
</protein>
<feature type="compositionally biased region" description="Basic residues" evidence="1">
    <location>
        <begin position="473"/>
        <end position="484"/>
    </location>
</feature>
<accession>A0A9D5A0H8</accession>
<dbReference type="Proteomes" id="UP001058974">
    <property type="component" value="Chromosome 7"/>
</dbReference>
<evidence type="ECO:0000313" key="3">
    <source>
        <dbReference type="Proteomes" id="UP001058974"/>
    </source>
</evidence>
<dbReference type="AlphaFoldDB" id="A0A9D5A0H8"/>
<organism evidence="2 3">
    <name type="scientific">Pisum sativum</name>
    <name type="common">Garden pea</name>
    <name type="synonym">Lathyrus oleraceus</name>
    <dbReference type="NCBI Taxonomy" id="3888"/>
    <lineage>
        <taxon>Eukaryota</taxon>
        <taxon>Viridiplantae</taxon>
        <taxon>Streptophyta</taxon>
        <taxon>Embryophyta</taxon>
        <taxon>Tracheophyta</taxon>
        <taxon>Spermatophyta</taxon>
        <taxon>Magnoliopsida</taxon>
        <taxon>eudicotyledons</taxon>
        <taxon>Gunneridae</taxon>
        <taxon>Pentapetalae</taxon>
        <taxon>rosids</taxon>
        <taxon>fabids</taxon>
        <taxon>Fabales</taxon>
        <taxon>Fabaceae</taxon>
        <taxon>Papilionoideae</taxon>
        <taxon>50 kb inversion clade</taxon>
        <taxon>NPAAA clade</taxon>
        <taxon>Hologalegina</taxon>
        <taxon>IRL clade</taxon>
        <taxon>Fabeae</taxon>
        <taxon>Lathyrus</taxon>
    </lineage>
</organism>
<gene>
    <name evidence="2" type="ORF">KIW84_074914</name>
</gene>
<feature type="region of interest" description="Disordered" evidence="1">
    <location>
        <begin position="465"/>
        <end position="484"/>
    </location>
</feature>
<dbReference type="PANTHER" id="PTHR12029">
    <property type="entry name" value="RNA METHYLTRANSFERASE"/>
    <property type="match status" value="1"/>
</dbReference>
<reference evidence="2 3" key="1">
    <citation type="journal article" date="2022" name="Nat. Genet.">
        <title>Improved pea reference genome and pan-genome highlight genomic features and evolutionary characteristics.</title>
        <authorList>
            <person name="Yang T."/>
            <person name="Liu R."/>
            <person name="Luo Y."/>
            <person name="Hu S."/>
            <person name="Wang D."/>
            <person name="Wang C."/>
            <person name="Pandey M.K."/>
            <person name="Ge S."/>
            <person name="Xu Q."/>
            <person name="Li N."/>
            <person name="Li G."/>
            <person name="Huang Y."/>
            <person name="Saxena R.K."/>
            <person name="Ji Y."/>
            <person name="Li M."/>
            <person name="Yan X."/>
            <person name="He Y."/>
            <person name="Liu Y."/>
            <person name="Wang X."/>
            <person name="Xiang C."/>
            <person name="Varshney R.K."/>
            <person name="Ding H."/>
            <person name="Gao S."/>
            <person name="Zong X."/>
        </authorList>
    </citation>
    <scope>NUCLEOTIDE SEQUENCE [LARGE SCALE GENOMIC DNA]</scope>
    <source>
        <strain evidence="2 3">cv. Zhongwan 6</strain>
    </source>
</reference>
<name>A0A9D5A0H8_PEA</name>
<evidence type="ECO:0000313" key="2">
    <source>
        <dbReference type="EMBL" id="KAI5389438.1"/>
    </source>
</evidence>
<dbReference type="GO" id="GO:0016423">
    <property type="term" value="F:tRNA (guanine) methyltransferase activity"/>
    <property type="evidence" value="ECO:0007669"/>
    <property type="project" value="TreeGrafter"/>
</dbReference>
<keyword evidence="3" id="KW-1185">Reference proteome</keyword>
<dbReference type="EMBL" id="JAMSHJ010000007">
    <property type="protein sequence ID" value="KAI5389438.1"/>
    <property type="molecule type" value="Genomic_DNA"/>
</dbReference>
<proteinExistence type="predicted"/>
<dbReference type="GO" id="GO:0030488">
    <property type="term" value="P:tRNA methylation"/>
    <property type="evidence" value="ECO:0007669"/>
    <property type="project" value="TreeGrafter"/>
</dbReference>